<gene>
    <name evidence="1" type="primary">UFGT</name>
</gene>
<dbReference type="GO" id="GO:0016740">
    <property type="term" value="F:transferase activity"/>
    <property type="evidence" value="ECO:0007669"/>
    <property type="project" value="UniProtKB-KW"/>
</dbReference>
<dbReference type="EMBL" id="FJ227273">
    <property type="protein sequence ID" value="ACI22619.1"/>
    <property type="molecule type" value="mRNA"/>
</dbReference>
<protein>
    <submittedName>
        <fullName evidence="1">UDP:flavonoid 3-oxy-glucosyltransferase</fullName>
    </submittedName>
</protein>
<dbReference type="AlphaFoldDB" id="B6ECI6"/>
<reference evidence="1" key="1">
    <citation type="submission" date="2008-09" db="EMBL/GenBank/DDBJ databases">
        <title>Isolation of UDP:flavanoid-3-oxy-glucosyl transferase gene involved in anthocyanin pigmentation in red banana.</title>
        <authorList>
            <person name="Rehna A."/>
            <person name="Rajmohan K."/>
            <person name="Soni K.B."/>
            <person name="Pradeep K.G.R."/>
        </authorList>
    </citation>
    <scope>NUCLEOTIDE SEQUENCE</scope>
    <source>
        <tissue evidence="1">Fruit</tissue>
    </source>
</reference>
<organism evidence="1">
    <name type="scientific">Musa acuminata AAA Group</name>
    <name type="common">dessert banana</name>
    <dbReference type="NCBI Taxonomy" id="214697"/>
    <lineage>
        <taxon>Eukaryota</taxon>
        <taxon>Viridiplantae</taxon>
        <taxon>Streptophyta</taxon>
        <taxon>Embryophyta</taxon>
        <taxon>Tracheophyta</taxon>
        <taxon>Spermatophyta</taxon>
        <taxon>Magnoliopsida</taxon>
        <taxon>Liliopsida</taxon>
        <taxon>Zingiberales</taxon>
        <taxon>Musaceae</taxon>
        <taxon>Musa</taxon>
    </lineage>
</organism>
<sequence>ACLPAFLSIRSYLPSLLPYLPARPSHLNFPARTYIVTSLLPYLCSSNNDYRPVATDLASCKLYSTGWPSILVSSKLTMLYPISAAISVTMWCPYCFLSSLNGEENRRNSSVYQGT</sequence>
<accession>B6ECI6</accession>
<feature type="non-terminal residue" evidence="1">
    <location>
        <position position="1"/>
    </location>
</feature>
<feature type="non-terminal residue" evidence="1">
    <location>
        <position position="115"/>
    </location>
</feature>
<proteinExistence type="evidence at transcript level"/>
<evidence type="ECO:0000313" key="1">
    <source>
        <dbReference type="EMBL" id="ACI22619.1"/>
    </source>
</evidence>
<keyword evidence="1" id="KW-0808">Transferase</keyword>
<name>B6ECI6_MUSAC</name>